<feature type="compositionally biased region" description="Basic and acidic residues" evidence="1">
    <location>
        <begin position="119"/>
        <end position="133"/>
    </location>
</feature>
<dbReference type="AlphaFoldDB" id="A0A0A9AVP8"/>
<feature type="region of interest" description="Disordered" evidence="1">
    <location>
        <begin position="112"/>
        <end position="142"/>
    </location>
</feature>
<reference evidence="2" key="1">
    <citation type="submission" date="2014-09" db="EMBL/GenBank/DDBJ databases">
        <authorList>
            <person name="Magalhaes I.L.F."/>
            <person name="Oliveira U."/>
            <person name="Santos F.R."/>
            <person name="Vidigal T.H.D.A."/>
            <person name="Brescovit A.D."/>
            <person name="Santos A.J."/>
        </authorList>
    </citation>
    <scope>NUCLEOTIDE SEQUENCE</scope>
    <source>
        <tissue evidence="2">Shoot tissue taken approximately 20 cm above the soil surface</tissue>
    </source>
</reference>
<dbReference type="EMBL" id="GBRH01246758">
    <property type="protein sequence ID" value="JAD51137.1"/>
    <property type="molecule type" value="Transcribed_RNA"/>
</dbReference>
<sequence length="142" mass="15083">MTSFRLPITEEAFSYRASPSIHGLYHFVSAFEVSLFGSFPDMAADAAAVTAAAAAPTFTPPAAFIAPAIFANAATPPTRAARRATIGLISMVYSLWERGRVGVSVWEGRPAAGMKRRGASGEEGRLEARREAQPGKGVQRRG</sequence>
<name>A0A0A9AVP8_ARUDO</name>
<protein>
    <submittedName>
        <fullName evidence="2">Uncharacterized protein</fullName>
    </submittedName>
</protein>
<organism evidence="2">
    <name type="scientific">Arundo donax</name>
    <name type="common">Giant reed</name>
    <name type="synonym">Donax arundinaceus</name>
    <dbReference type="NCBI Taxonomy" id="35708"/>
    <lineage>
        <taxon>Eukaryota</taxon>
        <taxon>Viridiplantae</taxon>
        <taxon>Streptophyta</taxon>
        <taxon>Embryophyta</taxon>
        <taxon>Tracheophyta</taxon>
        <taxon>Spermatophyta</taxon>
        <taxon>Magnoliopsida</taxon>
        <taxon>Liliopsida</taxon>
        <taxon>Poales</taxon>
        <taxon>Poaceae</taxon>
        <taxon>PACMAD clade</taxon>
        <taxon>Arundinoideae</taxon>
        <taxon>Arundineae</taxon>
        <taxon>Arundo</taxon>
    </lineage>
</organism>
<accession>A0A0A9AVP8</accession>
<evidence type="ECO:0000256" key="1">
    <source>
        <dbReference type="SAM" id="MobiDB-lite"/>
    </source>
</evidence>
<reference evidence="2" key="2">
    <citation type="journal article" date="2015" name="Data Brief">
        <title>Shoot transcriptome of the giant reed, Arundo donax.</title>
        <authorList>
            <person name="Barrero R.A."/>
            <person name="Guerrero F.D."/>
            <person name="Moolhuijzen P."/>
            <person name="Goolsby J.A."/>
            <person name="Tidwell J."/>
            <person name="Bellgard S.E."/>
            <person name="Bellgard M.I."/>
        </authorList>
    </citation>
    <scope>NUCLEOTIDE SEQUENCE</scope>
    <source>
        <tissue evidence="2">Shoot tissue taken approximately 20 cm above the soil surface</tissue>
    </source>
</reference>
<proteinExistence type="predicted"/>
<evidence type="ECO:0000313" key="2">
    <source>
        <dbReference type="EMBL" id="JAD51137.1"/>
    </source>
</evidence>